<keyword evidence="2" id="KW-1185">Reference proteome</keyword>
<evidence type="ECO:0000313" key="1">
    <source>
        <dbReference type="EMBL" id="OOC02604.1"/>
    </source>
</evidence>
<reference evidence="1 2" key="1">
    <citation type="submission" date="2017-02" db="EMBL/GenBank/DDBJ databases">
        <title>Amycolatopsis azurea DSM 43854 draft genome.</title>
        <authorList>
            <person name="Mayilraj S."/>
        </authorList>
    </citation>
    <scope>NUCLEOTIDE SEQUENCE [LARGE SCALE GENOMIC DNA]</scope>
    <source>
        <strain evidence="1 2">DSM 43854</strain>
    </source>
</reference>
<organism evidence="1 2">
    <name type="scientific">Amycolatopsis azurea DSM 43854</name>
    <dbReference type="NCBI Taxonomy" id="1238180"/>
    <lineage>
        <taxon>Bacteria</taxon>
        <taxon>Bacillati</taxon>
        <taxon>Actinomycetota</taxon>
        <taxon>Actinomycetes</taxon>
        <taxon>Pseudonocardiales</taxon>
        <taxon>Pseudonocardiaceae</taxon>
        <taxon>Amycolatopsis</taxon>
    </lineage>
</organism>
<name>A0ABX3J4K2_9PSEU</name>
<dbReference type="EMBL" id="MUXN01000024">
    <property type="protein sequence ID" value="OOC02604.1"/>
    <property type="molecule type" value="Genomic_DNA"/>
</dbReference>
<accession>A0ABX3J4K2</accession>
<sequence>MSDPWLRIEVLDGEIPASAWRRANAEVFLDAAIADRAVRWSWRVHDLGVAFEVAFRTEQIRDEFCRRISVKEALEAAPDPRRGVTVTSGGGD</sequence>
<gene>
    <name evidence="1" type="ORF">B0293_31100</name>
</gene>
<proteinExistence type="predicted"/>
<protein>
    <submittedName>
        <fullName evidence="1">Uncharacterized protein</fullName>
    </submittedName>
</protein>
<comment type="caution">
    <text evidence="1">The sequence shown here is derived from an EMBL/GenBank/DDBJ whole genome shotgun (WGS) entry which is preliminary data.</text>
</comment>
<evidence type="ECO:0000313" key="2">
    <source>
        <dbReference type="Proteomes" id="UP000188551"/>
    </source>
</evidence>
<dbReference type="Proteomes" id="UP000188551">
    <property type="component" value="Unassembled WGS sequence"/>
</dbReference>